<dbReference type="AlphaFoldDB" id="A0A7M7HHS8"/>
<evidence type="ECO:0000259" key="5">
    <source>
        <dbReference type="PROSITE" id="PS50837"/>
    </source>
</evidence>
<dbReference type="Gene3D" id="1.10.533.10">
    <property type="entry name" value="Death Domain, Fas"/>
    <property type="match status" value="1"/>
</dbReference>
<dbReference type="OrthoDB" id="120976at2759"/>
<dbReference type="GO" id="GO:0005524">
    <property type="term" value="F:ATP binding"/>
    <property type="evidence" value="ECO:0007669"/>
    <property type="project" value="UniProtKB-KW"/>
</dbReference>
<keyword evidence="7" id="KW-1185">Reference proteome</keyword>
<dbReference type="InterPro" id="IPR000488">
    <property type="entry name" value="Death_dom"/>
</dbReference>
<evidence type="ECO:0000256" key="2">
    <source>
        <dbReference type="ARBA" id="ARBA00022840"/>
    </source>
</evidence>
<dbReference type="InParanoid" id="A0A7M7HHS8"/>
<dbReference type="OMA" id="KYERENW"/>
<dbReference type="RefSeq" id="XP_011677849.2">
    <property type="nucleotide sequence ID" value="XM_011679547.2"/>
</dbReference>
<dbReference type="KEGG" id="spu:100892635"/>
<dbReference type="InterPro" id="IPR027417">
    <property type="entry name" value="P-loop_NTPase"/>
</dbReference>
<dbReference type="PANTHER" id="PTHR46312">
    <property type="entry name" value="NACHT DOMAIN-CONTAINING PROTEIN"/>
    <property type="match status" value="1"/>
</dbReference>
<dbReference type="SUPFAM" id="SSF52540">
    <property type="entry name" value="P-loop containing nucleoside triphosphate hydrolases"/>
    <property type="match status" value="1"/>
</dbReference>
<reference evidence="6" key="2">
    <citation type="submission" date="2021-01" db="UniProtKB">
        <authorList>
            <consortium name="EnsemblMetazoa"/>
        </authorList>
    </citation>
    <scope>IDENTIFICATION</scope>
</reference>
<dbReference type="SUPFAM" id="SSF52047">
    <property type="entry name" value="RNI-like"/>
    <property type="match status" value="1"/>
</dbReference>
<sequence>MSSDNGNGVTELELMNLAEKIDVNTWRKLGLWLEIREAALSKYERENWFSGAASIGTYKMLCDWAKNCPEIEQRDTLTEALQRCEIGHLAKEVLKKSPRGLYGPEIIPIRDKLISYAKTKLLRIPLIPWAKTRYIQVDSIFICVQLILHIVGPDIPVRCPLESYNDILTENIAEESSDLPSKRFIVRGKAGSGKTTLLVKLLSDWCKEVAGALLAKFKLVFFLPMRKLTFHSNLGEAILQHCVPRDASISSETVEQICRENAKDVCVLLDGYDEFPGKGLTGEGAGNIVSMLRNDEFIDIHVIITTRPGRLEDFLEYGDFKHLEVTGFTQEHVHEYVSKTFTGKRQHIGTNLYAYLDGNNLLAEVSSVPLLLCAFCQVARWTDGIEFGKLSTYTALFQTLVRCFFEHQLAKPKVAVSPASSPESTKEKPDSLMTQEFLFDQLGKVALLGFFREKDGELLFSEEDVDKCTKSSSEVIEQGCLAGLLTKDDDVSTDPWEEQSSVRNISFVLKTVQEMFAGRYLSRLVELGEGDLFRHYLHLVDSVQRILDLTNVLMFACGQSLVVAEEVIVHVVNHLVEEDREAIQRFWSGQLPINECRRVQEKIELCLNLNYESQSHGKFNKHLQPIFNVIRLFSPPQRTARTLGYLLQNSDPNRVVTTPSKHSRRSGCNSSLNINGESSNFVEVDGGSKKSDVDQKSKEVVEEGSAQDHVDGGSTDTDGQLRVHTLEIIHVNDMFDDQFRQIRDFLPKVKKDFFQNVNNLALMETNTWSSIRSKLTKKSPGDFEDIDHLSDNQFVAYLPVKEEMKKWQVNEIYLDGVLSGLSCCPVETLVITGISKQSQKWRDFFESLMSPEWRKLVKLDLSRNNLSSCLMGYLGRALYDKPNLQHLDVSGNEIKKSFVSLIPRLPSLRRIYLNSEQMEPQTLAEFGGQLTGFPNIEVIDLNDNPLDDSAAAEIGDALQGCTNLQRLRLDVSKVSEGGISRLVAKIKFVPSLTHLGLYKHHNADALLKSVTSSLSKLPKIISLSLTCREDDELPEDSLSVRLSTTQSFTRVIAALPKIQVLELFKVRLCAKGLIGLLDALKGMETLQEFRLAAGYLPDDQEAEEACRDAQQSFLKVY</sequence>
<feature type="compositionally biased region" description="Basic and acidic residues" evidence="3">
    <location>
        <begin position="686"/>
        <end position="711"/>
    </location>
</feature>
<dbReference type="PROSITE" id="PS50837">
    <property type="entry name" value="NACHT"/>
    <property type="match status" value="1"/>
</dbReference>
<dbReference type="GeneID" id="100892635"/>
<dbReference type="InterPro" id="IPR007111">
    <property type="entry name" value="NACHT_NTPase"/>
</dbReference>
<evidence type="ECO:0000259" key="4">
    <source>
        <dbReference type="PROSITE" id="PS50017"/>
    </source>
</evidence>
<evidence type="ECO:0000313" key="7">
    <source>
        <dbReference type="Proteomes" id="UP000007110"/>
    </source>
</evidence>
<dbReference type="InterPro" id="IPR011029">
    <property type="entry name" value="DEATH-like_dom_sf"/>
</dbReference>
<dbReference type="Gene3D" id="3.80.10.10">
    <property type="entry name" value="Ribonuclease Inhibitor"/>
    <property type="match status" value="1"/>
</dbReference>
<keyword evidence="2" id="KW-0067">ATP-binding</keyword>
<feature type="domain" description="Death" evidence="4">
    <location>
        <begin position="11"/>
        <end position="97"/>
    </location>
</feature>
<dbReference type="Pfam" id="PF05729">
    <property type="entry name" value="NACHT"/>
    <property type="match status" value="1"/>
</dbReference>
<keyword evidence="1" id="KW-0547">Nucleotide-binding</keyword>
<accession>A0A7M7HHS8</accession>
<dbReference type="Gene3D" id="3.40.50.300">
    <property type="entry name" value="P-loop containing nucleotide triphosphate hydrolases"/>
    <property type="match status" value="1"/>
</dbReference>
<dbReference type="InterPro" id="IPR032675">
    <property type="entry name" value="LRR_dom_sf"/>
</dbReference>
<protein>
    <submittedName>
        <fullName evidence="6">Uncharacterized protein</fullName>
    </submittedName>
</protein>
<proteinExistence type="predicted"/>
<dbReference type="EnsemblMetazoa" id="XM_011679547">
    <property type="protein sequence ID" value="XP_011677849"/>
    <property type="gene ID" value="LOC100892635"/>
</dbReference>
<feature type="region of interest" description="Disordered" evidence="3">
    <location>
        <begin position="654"/>
        <end position="718"/>
    </location>
</feature>
<dbReference type="Proteomes" id="UP000007110">
    <property type="component" value="Unassembled WGS sequence"/>
</dbReference>
<dbReference type="PROSITE" id="PS50017">
    <property type="entry name" value="DEATH_DOMAIN"/>
    <property type="match status" value="1"/>
</dbReference>
<feature type="compositionally biased region" description="Polar residues" evidence="3">
    <location>
        <begin position="654"/>
        <end position="681"/>
    </location>
</feature>
<dbReference type="PANTHER" id="PTHR46312:SF2">
    <property type="entry name" value="NUCLEOTIDE-BINDING OLIGOMERIZATION DOMAIN-CONTAINING PROTEIN 2-LIKE"/>
    <property type="match status" value="1"/>
</dbReference>
<organism evidence="6 7">
    <name type="scientific">Strongylocentrotus purpuratus</name>
    <name type="common">Purple sea urchin</name>
    <dbReference type="NCBI Taxonomy" id="7668"/>
    <lineage>
        <taxon>Eukaryota</taxon>
        <taxon>Metazoa</taxon>
        <taxon>Echinodermata</taxon>
        <taxon>Eleutherozoa</taxon>
        <taxon>Echinozoa</taxon>
        <taxon>Echinoidea</taxon>
        <taxon>Euechinoidea</taxon>
        <taxon>Echinacea</taxon>
        <taxon>Camarodonta</taxon>
        <taxon>Echinidea</taxon>
        <taxon>Strongylocentrotidae</taxon>
        <taxon>Strongylocentrotus</taxon>
    </lineage>
</organism>
<dbReference type="GO" id="GO:0007165">
    <property type="term" value="P:signal transduction"/>
    <property type="evidence" value="ECO:0007669"/>
    <property type="project" value="InterPro"/>
</dbReference>
<reference evidence="7" key="1">
    <citation type="submission" date="2015-02" db="EMBL/GenBank/DDBJ databases">
        <title>Genome sequencing for Strongylocentrotus purpuratus.</title>
        <authorList>
            <person name="Murali S."/>
            <person name="Liu Y."/>
            <person name="Vee V."/>
            <person name="English A."/>
            <person name="Wang M."/>
            <person name="Skinner E."/>
            <person name="Han Y."/>
            <person name="Muzny D.M."/>
            <person name="Worley K.C."/>
            <person name="Gibbs R.A."/>
        </authorList>
    </citation>
    <scope>NUCLEOTIDE SEQUENCE</scope>
</reference>
<evidence type="ECO:0000313" key="6">
    <source>
        <dbReference type="EnsemblMetazoa" id="XP_011677849"/>
    </source>
</evidence>
<evidence type="ECO:0000256" key="3">
    <source>
        <dbReference type="SAM" id="MobiDB-lite"/>
    </source>
</evidence>
<feature type="domain" description="NACHT" evidence="5">
    <location>
        <begin position="182"/>
        <end position="309"/>
    </location>
</feature>
<name>A0A7M7HHS8_STRPU</name>
<dbReference type="SUPFAM" id="SSF47986">
    <property type="entry name" value="DEATH domain"/>
    <property type="match status" value="1"/>
</dbReference>
<evidence type="ECO:0000256" key="1">
    <source>
        <dbReference type="ARBA" id="ARBA00022741"/>
    </source>
</evidence>